<dbReference type="PANTHER" id="PTHR45772">
    <property type="entry name" value="CONSERVED COMPONENT OF ABC TRANSPORTER FOR NATURAL AMINO ACIDS-RELATED"/>
    <property type="match status" value="1"/>
</dbReference>
<dbReference type="GO" id="GO:0005524">
    <property type="term" value="F:ATP binding"/>
    <property type="evidence" value="ECO:0007669"/>
    <property type="project" value="UniProtKB-KW"/>
</dbReference>
<dbReference type="RefSeq" id="WP_060851145.1">
    <property type="nucleotide sequence ID" value="NZ_AP014706.1"/>
</dbReference>
<dbReference type="SUPFAM" id="SSF52540">
    <property type="entry name" value="P-loop containing nucleoside triphosphate hydrolases"/>
    <property type="match status" value="1"/>
</dbReference>
<dbReference type="InterPro" id="IPR051120">
    <property type="entry name" value="ABC_AA/LPS_Transport"/>
</dbReference>
<dbReference type="PROSITE" id="PS50893">
    <property type="entry name" value="ABC_TRANSPORTER_2"/>
    <property type="match status" value="1"/>
</dbReference>
<gene>
    <name evidence="5" type="primary">livG</name>
    <name evidence="5" type="ORF">Maq22A_2p41530</name>
</gene>
<dbReference type="Pfam" id="PF00005">
    <property type="entry name" value="ABC_tran"/>
    <property type="match status" value="1"/>
</dbReference>
<proteinExistence type="predicted"/>
<evidence type="ECO:0000259" key="4">
    <source>
        <dbReference type="PROSITE" id="PS50893"/>
    </source>
</evidence>
<dbReference type="InterPro" id="IPR003439">
    <property type="entry name" value="ABC_transporter-like_ATP-bd"/>
</dbReference>
<dbReference type="Proteomes" id="UP000061432">
    <property type="component" value="Plasmid pMaq22A_2p"/>
</dbReference>
<dbReference type="Gene3D" id="3.40.50.300">
    <property type="entry name" value="P-loop containing nucleotide triphosphate hydrolases"/>
    <property type="match status" value="1"/>
</dbReference>
<dbReference type="PATRIC" id="fig|270351.10.peg.7222"/>
<keyword evidence="2" id="KW-0547">Nucleotide-binding</keyword>
<dbReference type="SMART" id="SM00382">
    <property type="entry name" value="AAA"/>
    <property type="match status" value="1"/>
</dbReference>
<dbReference type="GO" id="GO:0005886">
    <property type="term" value="C:plasma membrane"/>
    <property type="evidence" value="ECO:0007669"/>
    <property type="project" value="TreeGrafter"/>
</dbReference>
<keyword evidence="5" id="KW-0614">Plasmid</keyword>
<sequence length="252" mass="27111">MTPVLEIDGLDKRFGGIVVADGIDLTLNPGRVVGLIGPNGAGKTSLFNLISGVFPSDAGTIRLDGQRLDGLAMHRRASLGLARTWQNLRLFPSLSVLDNLMVGPRRYLGDRFLRLALDPAGVRSQEAGTRRRAEEVLERTRLSGVAATPAADLTFGQQKLVGVARALMNDARCLLLDEPMAGVEGQAYEIMQQVVREVAEGGVAVCVVEHNVAFIRDLCDEGVFMFAGKVLARGPVADLIADPRLTELYFGT</sequence>
<dbReference type="EMBL" id="AP014706">
    <property type="protein sequence ID" value="BAQ50074.1"/>
    <property type="molecule type" value="Genomic_DNA"/>
</dbReference>
<dbReference type="GO" id="GO:0016887">
    <property type="term" value="F:ATP hydrolysis activity"/>
    <property type="evidence" value="ECO:0007669"/>
    <property type="project" value="InterPro"/>
</dbReference>
<keyword evidence="3" id="KW-0067">ATP-binding</keyword>
<reference evidence="6" key="2">
    <citation type="submission" date="2015-01" db="EMBL/GenBank/DDBJ databases">
        <title>Complete genome sequence of Methylobacterium aquaticum strain 22A.</title>
        <authorList>
            <person name="Tani A."/>
            <person name="Ogura Y."/>
            <person name="Hayashi T."/>
        </authorList>
    </citation>
    <scope>NUCLEOTIDE SEQUENCE [LARGE SCALE GENOMIC DNA]</scope>
    <source>
        <strain evidence="6">MA-22A</strain>
        <plasmid evidence="6">Plasmid pMaq22A_2p DNA</plasmid>
    </source>
</reference>
<dbReference type="InterPro" id="IPR027417">
    <property type="entry name" value="P-loop_NTPase"/>
</dbReference>
<evidence type="ECO:0000256" key="1">
    <source>
        <dbReference type="ARBA" id="ARBA00022448"/>
    </source>
</evidence>
<dbReference type="OrthoDB" id="7158404at2"/>
<dbReference type="AlphaFoldDB" id="A0A0C6FWU7"/>
<evidence type="ECO:0000313" key="6">
    <source>
        <dbReference type="Proteomes" id="UP000061432"/>
    </source>
</evidence>
<dbReference type="InterPro" id="IPR003593">
    <property type="entry name" value="AAA+_ATPase"/>
</dbReference>
<evidence type="ECO:0000256" key="3">
    <source>
        <dbReference type="ARBA" id="ARBA00022840"/>
    </source>
</evidence>
<protein>
    <submittedName>
        <fullName evidence="5">ABC transporter</fullName>
    </submittedName>
</protein>
<geneLocation type="plasmid" evidence="6">
    <name>pMaq22A_2p DNA</name>
</geneLocation>
<feature type="domain" description="ABC transporter" evidence="4">
    <location>
        <begin position="5"/>
        <end position="252"/>
    </location>
</feature>
<dbReference type="CDD" id="cd03219">
    <property type="entry name" value="ABC_Mj1267_LivG_branched"/>
    <property type="match status" value="1"/>
</dbReference>
<keyword evidence="1" id="KW-0813">Transport</keyword>
<organism evidence="5 6">
    <name type="scientific">Methylobacterium aquaticum</name>
    <dbReference type="NCBI Taxonomy" id="270351"/>
    <lineage>
        <taxon>Bacteria</taxon>
        <taxon>Pseudomonadati</taxon>
        <taxon>Pseudomonadota</taxon>
        <taxon>Alphaproteobacteria</taxon>
        <taxon>Hyphomicrobiales</taxon>
        <taxon>Methylobacteriaceae</taxon>
        <taxon>Methylobacterium</taxon>
    </lineage>
</organism>
<reference evidence="5 6" key="1">
    <citation type="journal article" date="2015" name="Genome Announc.">
        <title>Complete Genome Sequence of Methylobacterium aquaticum Strain 22A, Isolated from Racomitrium japonicum Moss.</title>
        <authorList>
            <person name="Tani A."/>
            <person name="Ogura Y."/>
            <person name="Hayashi T."/>
            <person name="Kimbara K."/>
        </authorList>
    </citation>
    <scope>NUCLEOTIDE SEQUENCE [LARGE SCALE GENOMIC DNA]</scope>
    <source>
        <strain evidence="5 6">MA-22A</strain>
        <plasmid evidence="6">Plasmid pMaq22A_2p DNA</plasmid>
    </source>
</reference>
<evidence type="ECO:0000256" key="2">
    <source>
        <dbReference type="ARBA" id="ARBA00022741"/>
    </source>
</evidence>
<name>A0A0C6FWU7_9HYPH</name>
<evidence type="ECO:0000313" key="5">
    <source>
        <dbReference type="EMBL" id="BAQ50074.1"/>
    </source>
</evidence>
<dbReference type="KEGG" id="maqu:Maq22A_2p41530"/>
<accession>A0A0C6FWU7</accession>